<dbReference type="GO" id="GO:0046872">
    <property type="term" value="F:metal ion binding"/>
    <property type="evidence" value="ECO:0007669"/>
    <property type="project" value="UniProtKB-KW"/>
</dbReference>
<dbReference type="SUPFAM" id="SSF54060">
    <property type="entry name" value="His-Me finger endonucleases"/>
    <property type="match status" value="1"/>
</dbReference>
<dbReference type="InterPro" id="IPR001604">
    <property type="entry name" value="Endo_G_ENPP1-like_dom"/>
</dbReference>
<evidence type="ECO:0000256" key="4">
    <source>
        <dbReference type="ARBA" id="ARBA00022759"/>
    </source>
</evidence>
<sequence>MNKTINLLKLLPVVLLSACTTSYPPQDTTSAPELPHRNVLVQQPDNCSVGCPQGGSQQTIYRHVYTLNNNSATKFANWVAYSVTKTSQASGRPRNWAQDPDLPPSDTLAPSAYKNAHKLLKVDRGHQAPLAGFGRRIGLAVVKLFIEYYAAEIRPESGSMGCTGKPGARTCQTG</sequence>
<evidence type="ECO:0000256" key="3">
    <source>
        <dbReference type="ARBA" id="ARBA00022723"/>
    </source>
</evidence>
<evidence type="ECO:0000256" key="6">
    <source>
        <dbReference type="SAM" id="SignalP"/>
    </source>
</evidence>
<organism evidence="8 9">
    <name type="scientific">Salmonella enterica I</name>
    <dbReference type="NCBI Taxonomy" id="59201"/>
    <lineage>
        <taxon>Bacteria</taxon>
        <taxon>Pseudomonadati</taxon>
        <taxon>Pseudomonadota</taxon>
        <taxon>Gammaproteobacteria</taxon>
        <taxon>Enterobacterales</taxon>
        <taxon>Enterobacteriaceae</taxon>
        <taxon>Salmonella</taxon>
    </lineage>
</organism>
<dbReference type="AlphaFoldDB" id="A0A447PH58"/>
<dbReference type="GO" id="GO:0016787">
    <property type="term" value="F:hydrolase activity"/>
    <property type="evidence" value="ECO:0007669"/>
    <property type="project" value="UniProtKB-KW"/>
</dbReference>
<dbReference type="EMBL" id="LR134148">
    <property type="protein sequence ID" value="VEA37107.1"/>
    <property type="molecule type" value="Genomic_DNA"/>
</dbReference>
<dbReference type="PROSITE" id="PS01070">
    <property type="entry name" value="NUCLEASE_NON_SPEC"/>
    <property type="match status" value="1"/>
</dbReference>
<dbReference type="InterPro" id="IPR018524">
    <property type="entry name" value="DNA/RNA_endonuclease_AS"/>
</dbReference>
<proteinExistence type="inferred from homology"/>
<reference evidence="8 9" key="1">
    <citation type="submission" date="2018-12" db="EMBL/GenBank/DDBJ databases">
        <authorList>
            <consortium name="Pathogen Informatics"/>
        </authorList>
    </citation>
    <scope>NUCLEOTIDE SEQUENCE [LARGE SCALE GENOMIC DNA]</scope>
    <source>
        <strain evidence="8 9">NCTC8271</strain>
    </source>
</reference>
<keyword evidence="2" id="KW-0540">Nuclease</keyword>
<protein>
    <submittedName>
        <fullName evidence="8">DNA/RNA non-specific endonuclease</fullName>
        <ecNumber evidence="8">3.1.30.2</ecNumber>
    </submittedName>
</protein>
<dbReference type="EC" id="3.1.30.2" evidence="8"/>
<gene>
    <name evidence="8" type="primary">nucA_1</name>
    <name evidence="8" type="ORF">NCTC8271_02700</name>
</gene>
<evidence type="ECO:0000259" key="7">
    <source>
        <dbReference type="Pfam" id="PF01223"/>
    </source>
</evidence>
<keyword evidence="8" id="KW-0378">Hydrolase</keyword>
<accession>A0A447PH58</accession>
<evidence type="ECO:0000256" key="2">
    <source>
        <dbReference type="ARBA" id="ARBA00022722"/>
    </source>
</evidence>
<comment type="similarity">
    <text evidence="1">Belongs to the DNA/RNA non-specific endonuclease family.</text>
</comment>
<feature type="domain" description="DNA/RNA non-specific endonuclease/pyrophosphatase/phosphodiesterase" evidence="7">
    <location>
        <begin position="44"/>
        <end position="133"/>
    </location>
</feature>
<evidence type="ECO:0000256" key="5">
    <source>
        <dbReference type="SAM" id="MobiDB-lite"/>
    </source>
</evidence>
<dbReference type="Gene3D" id="3.40.570.10">
    <property type="entry name" value="Extracellular Endonuclease, subunit A"/>
    <property type="match status" value="1"/>
</dbReference>
<feature type="chain" id="PRO_5019101188" evidence="6">
    <location>
        <begin position="23"/>
        <end position="174"/>
    </location>
</feature>
<dbReference type="GO" id="GO:0004519">
    <property type="term" value="F:endonuclease activity"/>
    <property type="evidence" value="ECO:0007669"/>
    <property type="project" value="UniProtKB-KW"/>
</dbReference>
<evidence type="ECO:0000313" key="9">
    <source>
        <dbReference type="Proteomes" id="UP000273655"/>
    </source>
</evidence>
<keyword evidence="3" id="KW-0479">Metal-binding</keyword>
<keyword evidence="4 8" id="KW-0255">Endonuclease</keyword>
<evidence type="ECO:0000256" key="1">
    <source>
        <dbReference type="ARBA" id="ARBA00010052"/>
    </source>
</evidence>
<keyword evidence="6" id="KW-0732">Signal</keyword>
<dbReference type="Pfam" id="PF01223">
    <property type="entry name" value="Endonuclease_NS"/>
    <property type="match status" value="1"/>
</dbReference>
<dbReference type="GO" id="GO:0003676">
    <property type="term" value="F:nucleic acid binding"/>
    <property type="evidence" value="ECO:0007669"/>
    <property type="project" value="InterPro"/>
</dbReference>
<feature type="region of interest" description="Disordered" evidence="5">
    <location>
        <begin position="89"/>
        <end position="109"/>
    </location>
</feature>
<evidence type="ECO:0000313" key="8">
    <source>
        <dbReference type="EMBL" id="VEA37107.1"/>
    </source>
</evidence>
<dbReference type="InterPro" id="IPR044925">
    <property type="entry name" value="His-Me_finger_sf"/>
</dbReference>
<dbReference type="Proteomes" id="UP000273655">
    <property type="component" value="Chromosome 1"/>
</dbReference>
<feature type="signal peptide" evidence="6">
    <location>
        <begin position="1"/>
        <end position="22"/>
    </location>
</feature>
<dbReference type="InterPro" id="IPR044929">
    <property type="entry name" value="DNA/RNA_non-sp_Endonuclease_sf"/>
</dbReference>
<name>A0A447PH58_SALET</name>